<evidence type="ECO:0000313" key="2">
    <source>
        <dbReference type="EMBL" id="MCL7745750.1"/>
    </source>
</evidence>
<dbReference type="Proteomes" id="UP001139150">
    <property type="component" value="Unassembled WGS sequence"/>
</dbReference>
<evidence type="ECO:0000313" key="3">
    <source>
        <dbReference type="Proteomes" id="UP001139150"/>
    </source>
</evidence>
<feature type="transmembrane region" description="Helical" evidence="1">
    <location>
        <begin position="89"/>
        <end position="105"/>
    </location>
</feature>
<gene>
    <name evidence="2" type="ORF">MF646_01330</name>
</gene>
<proteinExistence type="predicted"/>
<reference evidence="2" key="1">
    <citation type="submission" date="2022-02" db="EMBL/GenBank/DDBJ databases">
        <title>Halalkalibacter sp. nov. isolated from Lonar Lake, India.</title>
        <authorList>
            <person name="Joshi A."/>
            <person name="Thite S."/>
            <person name="Lodha T."/>
        </authorList>
    </citation>
    <scope>NUCLEOTIDE SEQUENCE</scope>
    <source>
        <strain evidence="2">MEB205</strain>
    </source>
</reference>
<keyword evidence="1" id="KW-0472">Membrane</keyword>
<protein>
    <submittedName>
        <fullName evidence="2">Small nuclear ribonucleoprotein</fullName>
    </submittedName>
</protein>
<dbReference type="AlphaFoldDB" id="A0A9X1ZZ71"/>
<accession>A0A9X1ZZ71</accession>
<name>A0A9X1ZZ71_9BACI</name>
<dbReference type="RefSeq" id="WP_250094678.1">
    <property type="nucleotide sequence ID" value="NZ_JAKRYL010000001.1"/>
</dbReference>
<keyword evidence="1" id="KW-1133">Transmembrane helix</keyword>
<keyword evidence="3" id="KW-1185">Reference proteome</keyword>
<sequence length="122" mass="14389">MNNYYQSELDDTRALHDQCKQYMHYHVTLTMRDGSNVDGIIQSVGTDGVHVLVGEDVMDRSDEQDERYYAGGYGYGFPRRRFRRFRPHFFPLASLAALALLPYVYPAPYPYSYPYPYPYPYY</sequence>
<organism evidence="2 3">
    <name type="scientific">Halalkalibacter alkaliphilus</name>
    <dbReference type="NCBI Taxonomy" id="2917993"/>
    <lineage>
        <taxon>Bacteria</taxon>
        <taxon>Bacillati</taxon>
        <taxon>Bacillota</taxon>
        <taxon>Bacilli</taxon>
        <taxon>Bacillales</taxon>
        <taxon>Bacillaceae</taxon>
        <taxon>Halalkalibacter</taxon>
    </lineage>
</organism>
<evidence type="ECO:0000256" key="1">
    <source>
        <dbReference type="SAM" id="Phobius"/>
    </source>
</evidence>
<comment type="caution">
    <text evidence="2">The sequence shown here is derived from an EMBL/GenBank/DDBJ whole genome shotgun (WGS) entry which is preliminary data.</text>
</comment>
<keyword evidence="2" id="KW-0687">Ribonucleoprotein</keyword>
<dbReference type="GO" id="GO:1990904">
    <property type="term" value="C:ribonucleoprotein complex"/>
    <property type="evidence" value="ECO:0007669"/>
    <property type="project" value="UniProtKB-KW"/>
</dbReference>
<keyword evidence="1" id="KW-0812">Transmembrane</keyword>
<dbReference type="EMBL" id="JAKRYL010000001">
    <property type="protein sequence ID" value="MCL7745750.1"/>
    <property type="molecule type" value="Genomic_DNA"/>
</dbReference>